<keyword evidence="5" id="KW-0949">S-adenosyl-L-methionine</keyword>
<comment type="similarity">
    <text evidence="6">Belongs to the methyltransferase superfamily. ETFBKMT family.</text>
</comment>
<dbReference type="OMA" id="WIVPEWT"/>
<dbReference type="EMBL" id="JAGTXO010000001">
    <property type="protein sequence ID" value="KAG8470802.1"/>
    <property type="molecule type" value="Genomic_DNA"/>
</dbReference>
<dbReference type="Gene3D" id="3.40.50.150">
    <property type="entry name" value="Vaccinia Virus protein VP39"/>
    <property type="match status" value="1"/>
</dbReference>
<dbReference type="InterPro" id="IPR029063">
    <property type="entry name" value="SAM-dependent_MTases_sf"/>
</dbReference>
<keyword evidence="4" id="KW-0808">Transferase</keyword>
<organism evidence="10 11">
    <name type="scientific">Diacronema lutheri</name>
    <name type="common">Unicellular marine alga</name>
    <name type="synonym">Monochrysis lutheri</name>
    <dbReference type="NCBI Taxonomy" id="2081491"/>
    <lineage>
        <taxon>Eukaryota</taxon>
        <taxon>Haptista</taxon>
        <taxon>Haptophyta</taxon>
        <taxon>Pavlovophyceae</taxon>
        <taxon>Pavlovales</taxon>
        <taxon>Pavlovaceae</taxon>
        <taxon>Diacronema</taxon>
    </lineage>
</organism>
<evidence type="ECO:0000256" key="3">
    <source>
        <dbReference type="ARBA" id="ARBA00022603"/>
    </source>
</evidence>
<dbReference type="InterPro" id="IPR004498">
    <property type="entry name" value="Ribosomal_PrmA_MeTrfase"/>
</dbReference>
<evidence type="ECO:0000256" key="9">
    <source>
        <dbReference type="SAM" id="SignalP"/>
    </source>
</evidence>
<dbReference type="OrthoDB" id="419617at2759"/>
<proteinExistence type="inferred from homology"/>
<dbReference type="SUPFAM" id="SSF53335">
    <property type="entry name" value="S-adenosyl-L-methionine-dependent methyltransferases"/>
    <property type="match status" value="1"/>
</dbReference>
<feature type="chain" id="PRO_5035151111" description="ETFB lysine methyltransferase" evidence="9">
    <location>
        <begin position="23"/>
        <end position="386"/>
    </location>
</feature>
<evidence type="ECO:0000256" key="5">
    <source>
        <dbReference type="ARBA" id="ARBA00022691"/>
    </source>
</evidence>
<dbReference type="GO" id="GO:0016279">
    <property type="term" value="F:protein-lysine N-methyltransferase activity"/>
    <property type="evidence" value="ECO:0007669"/>
    <property type="project" value="TreeGrafter"/>
</dbReference>
<gene>
    <name evidence="10" type="ORF">KFE25_009223</name>
</gene>
<dbReference type="AlphaFoldDB" id="A0A8J5XXY7"/>
<dbReference type="HAMAP" id="MF_00735">
    <property type="entry name" value="Methyltr_PrmA"/>
    <property type="match status" value="1"/>
</dbReference>
<dbReference type="GO" id="GO:0032259">
    <property type="term" value="P:methylation"/>
    <property type="evidence" value="ECO:0007669"/>
    <property type="project" value="UniProtKB-KW"/>
</dbReference>
<feature type="signal peptide" evidence="9">
    <location>
        <begin position="1"/>
        <end position="22"/>
    </location>
</feature>
<dbReference type="InterPro" id="IPR050078">
    <property type="entry name" value="Ribosomal_L11_MeTrfase_PrmA"/>
</dbReference>
<keyword evidence="3" id="KW-0489">Methyltransferase</keyword>
<evidence type="ECO:0000256" key="7">
    <source>
        <dbReference type="ARBA" id="ARBA00041867"/>
    </source>
</evidence>
<evidence type="ECO:0000256" key="1">
    <source>
        <dbReference type="ARBA" id="ARBA00009741"/>
    </source>
</evidence>
<evidence type="ECO:0000313" key="10">
    <source>
        <dbReference type="EMBL" id="KAG8470802.1"/>
    </source>
</evidence>
<reference evidence="10" key="1">
    <citation type="submission" date="2021-05" db="EMBL/GenBank/DDBJ databases">
        <title>The genome of the haptophyte Pavlova lutheri (Diacronema luteri, Pavlovales) - a model for lipid biosynthesis in eukaryotic algae.</title>
        <authorList>
            <person name="Hulatt C.J."/>
            <person name="Posewitz M.C."/>
        </authorList>
    </citation>
    <scope>NUCLEOTIDE SEQUENCE</scope>
    <source>
        <strain evidence="10">NIVA-4/92</strain>
    </source>
</reference>
<dbReference type="Proteomes" id="UP000751190">
    <property type="component" value="Unassembled WGS sequence"/>
</dbReference>
<sequence>MRRSLGWLAAAALLLGGEECRAAHSGARVGHLRVPRASGFAADVATCGAGMRAPRAVRTCARASGGAAEVGAYELVSLVVPPAVDTEVVAELLMELGALYVGIQDTYVDTADESPVYRAVNPALAAFERGDWPPRFNYWSNCTIEAGFATGFDIAGTLDAVEESIGAVLPRPPARHVPSKDWVVEVQRSWPPLLVGKLFIRFPWHADPRPPAADAELVLEPGMAFGTGEHQTTRLCCEWLQRELAGQPAGSTELLDFGSGSGILALSAIAFGAARATLVDTDREANRVAAFNALANGLAERVSVHTPDDVPAGRTYELVVANILAMTLVELAPTLCALTAPGGRLGLSGVLARQAGAVQQAYAHAFDFDEVREMNEWVLITGTKRT</sequence>
<dbReference type="PANTHER" id="PTHR43648">
    <property type="entry name" value="ELECTRON TRANSFER FLAVOPROTEIN BETA SUBUNIT LYSINE METHYLTRANSFERASE"/>
    <property type="match status" value="1"/>
</dbReference>
<evidence type="ECO:0000256" key="6">
    <source>
        <dbReference type="ARBA" id="ARBA00037932"/>
    </source>
</evidence>
<keyword evidence="2" id="KW-0963">Cytoplasm</keyword>
<dbReference type="PANTHER" id="PTHR43648:SF1">
    <property type="entry name" value="ELECTRON TRANSFER FLAVOPROTEIN BETA SUBUNIT LYSINE METHYLTRANSFERASE"/>
    <property type="match status" value="1"/>
</dbReference>
<keyword evidence="9" id="KW-0732">Signal</keyword>
<evidence type="ECO:0000256" key="2">
    <source>
        <dbReference type="ARBA" id="ARBA00022490"/>
    </source>
</evidence>
<evidence type="ECO:0000256" key="8">
    <source>
        <dbReference type="ARBA" id="ARBA00042266"/>
    </source>
</evidence>
<evidence type="ECO:0000313" key="11">
    <source>
        <dbReference type="Proteomes" id="UP000751190"/>
    </source>
</evidence>
<dbReference type="Pfam" id="PF06325">
    <property type="entry name" value="PrmA"/>
    <property type="match status" value="1"/>
</dbReference>
<name>A0A8J5XXY7_DIALT</name>
<dbReference type="CDD" id="cd02440">
    <property type="entry name" value="AdoMet_MTases"/>
    <property type="match status" value="1"/>
</dbReference>
<evidence type="ECO:0000256" key="4">
    <source>
        <dbReference type="ARBA" id="ARBA00022679"/>
    </source>
</evidence>
<accession>A0A8J5XXY7</accession>
<comment type="caution">
    <text evidence="10">The sequence shown here is derived from an EMBL/GenBank/DDBJ whole genome shotgun (WGS) entry which is preliminary data.</text>
</comment>
<protein>
    <recommendedName>
        <fullName evidence="8">ETFB lysine methyltransferase</fullName>
    </recommendedName>
    <alternativeName>
        <fullName evidence="7">Protein N-lysine methyltransferase METTL20</fullName>
    </alternativeName>
</protein>
<keyword evidence="11" id="KW-1185">Reference proteome</keyword>
<comment type="similarity">
    <text evidence="1">Belongs to the methyltransferase superfamily. PrmA family.</text>
</comment>